<organism evidence="3 4">
    <name type="scientific">Haloactinomyces albus</name>
    <dbReference type="NCBI Taxonomy" id="1352928"/>
    <lineage>
        <taxon>Bacteria</taxon>
        <taxon>Bacillati</taxon>
        <taxon>Actinomycetota</taxon>
        <taxon>Actinomycetes</taxon>
        <taxon>Actinopolysporales</taxon>
        <taxon>Actinopolysporaceae</taxon>
        <taxon>Haloactinomyces</taxon>
    </lineage>
</organism>
<evidence type="ECO:0000313" key="4">
    <source>
        <dbReference type="Proteomes" id="UP001180845"/>
    </source>
</evidence>
<gene>
    <name evidence="3" type="ORF">JOF55_000228</name>
</gene>
<evidence type="ECO:0000256" key="1">
    <source>
        <dbReference type="ARBA" id="ARBA00049958"/>
    </source>
</evidence>
<dbReference type="EMBL" id="JAVDXW010000001">
    <property type="protein sequence ID" value="MDR7300047.1"/>
    <property type="molecule type" value="Genomic_DNA"/>
</dbReference>
<dbReference type="InterPro" id="IPR001075">
    <property type="entry name" value="NIF_FeS_clus_asmbl_NifU_C"/>
</dbReference>
<dbReference type="Pfam" id="PF01106">
    <property type="entry name" value="NifU"/>
    <property type="match status" value="1"/>
</dbReference>
<keyword evidence="4" id="KW-1185">Reference proteome</keyword>
<dbReference type="GO" id="GO:0005506">
    <property type="term" value="F:iron ion binding"/>
    <property type="evidence" value="ECO:0007669"/>
    <property type="project" value="InterPro"/>
</dbReference>
<dbReference type="GO" id="GO:0016226">
    <property type="term" value="P:iron-sulfur cluster assembly"/>
    <property type="evidence" value="ECO:0007669"/>
    <property type="project" value="InterPro"/>
</dbReference>
<feature type="domain" description="NIF system FeS cluster assembly NifU C-terminal" evidence="2">
    <location>
        <begin position="92"/>
        <end position="155"/>
    </location>
</feature>
<name>A0AAE3Z803_9ACTN</name>
<accession>A0AAE3Z803</accession>
<comment type="function">
    <text evidence="1">May be involved in the formation or repair of [Fe-S] clusters present in iron-sulfur proteins.</text>
</comment>
<dbReference type="Gene3D" id="3.30.300.130">
    <property type="entry name" value="Fe-S cluster assembly (FSCA)"/>
    <property type="match status" value="1"/>
</dbReference>
<dbReference type="SUPFAM" id="SSF117916">
    <property type="entry name" value="Fe-S cluster assembly (FSCA) domain-like"/>
    <property type="match status" value="1"/>
</dbReference>
<protein>
    <submittedName>
        <fullName evidence="3">Fe-S cluster biogenesis protein NfuA</fullName>
    </submittedName>
</protein>
<proteinExistence type="predicted"/>
<sequence>MPWDNEQAREQVRRVESALSALESQPEAITGARAVEAVETLVAVYGDCLARVMQCIEESGHGEVTEALATDELVSHLLLVHDLHPVDTETRVQQALEEVRHSLGSHGGEIHLAEVADGVVRVRIEVQGCPSTVEKLRLAVEEAIAKAAPDIERVEAEEATSETAAVIPVEALFSGGRVAETG</sequence>
<dbReference type="GO" id="GO:0051536">
    <property type="term" value="F:iron-sulfur cluster binding"/>
    <property type="evidence" value="ECO:0007669"/>
    <property type="project" value="InterPro"/>
</dbReference>
<dbReference type="RefSeq" id="WP_310268154.1">
    <property type="nucleotide sequence ID" value="NZ_JAVDXW010000001.1"/>
</dbReference>
<dbReference type="Proteomes" id="UP001180845">
    <property type="component" value="Unassembled WGS sequence"/>
</dbReference>
<comment type="caution">
    <text evidence="3">The sequence shown here is derived from an EMBL/GenBank/DDBJ whole genome shotgun (WGS) entry which is preliminary data.</text>
</comment>
<dbReference type="InterPro" id="IPR034904">
    <property type="entry name" value="FSCA_dom_sf"/>
</dbReference>
<dbReference type="AlphaFoldDB" id="A0AAE3Z803"/>
<evidence type="ECO:0000313" key="3">
    <source>
        <dbReference type="EMBL" id="MDR7300047.1"/>
    </source>
</evidence>
<reference evidence="3" key="1">
    <citation type="submission" date="2023-07" db="EMBL/GenBank/DDBJ databases">
        <title>Sequencing the genomes of 1000 actinobacteria strains.</title>
        <authorList>
            <person name="Klenk H.-P."/>
        </authorList>
    </citation>
    <scope>NUCLEOTIDE SEQUENCE</scope>
    <source>
        <strain evidence="3">DSM 45977</strain>
    </source>
</reference>
<evidence type="ECO:0000259" key="2">
    <source>
        <dbReference type="Pfam" id="PF01106"/>
    </source>
</evidence>